<dbReference type="GO" id="GO:0020037">
    <property type="term" value="F:heme binding"/>
    <property type="evidence" value="ECO:0007669"/>
    <property type="project" value="InterPro"/>
</dbReference>
<dbReference type="InterPro" id="IPR001128">
    <property type="entry name" value="Cyt_P450"/>
</dbReference>
<keyword evidence="11 14" id="KW-0408">Iron</keyword>
<evidence type="ECO:0000256" key="12">
    <source>
        <dbReference type="ARBA" id="ARBA00023033"/>
    </source>
</evidence>
<dbReference type="PANTHER" id="PTHR24291">
    <property type="entry name" value="CYTOCHROME P450 FAMILY 4"/>
    <property type="match status" value="1"/>
</dbReference>
<comment type="function">
    <text evidence="2">May be involved in the metabolism of insect hormones and in the breakdown of synthetic insecticides.</text>
</comment>
<comment type="subcellular location">
    <subcellularLocation>
        <location evidence="4">Endoplasmic reticulum membrane</location>
        <topology evidence="4">Peripheral membrane protein</topology>
    </subcellularLocation>
    <subcellularLocation>
        <location evidence="3">Microsome membrane</location>
        <topology evidence="3">Peripheral membrane protein</topology>
    </subcellularLocation>
</comment>
<dbReference type="CDD" id="cd20628">
    <property type="entry name" value="CYP4"/>
    <property type="match status" value="1"/>
</dbReference>
<keyword evidence="6 14" id="KW-0349">Heme</keyword>
<keyword evidence="17" id="KW-1185">Reference proteome</keyword>
<dbReference type="InterPro" id="IPR002401">
    <property type="entry name" value="Cyt_P450_E_grp-I"/>
</dbReference>
<evidence type="ECO:0000256" key="15">
    <source>
        <dbReference type="RuleBase" id="RU000461"/>
    </source>
</evidence>
<evidence type="ECO:0000256" key="14">
    <source>
        <dbReference type="PIRSR" id="PIRSR602401-1"/>
    </source>
</evidence>
<dbReference type="Gene3D" id="1.10.630.10">
    <property type="entry name" value="Cytochrome P450"/>
    <property type="match status" value="1"/>
</dbReference>
<feature type="binding site" description="axial binding residue" evidence="14">
    <location>
        <position position="443"/>
    </location>
    <ligand>
        <name>heme</name>
        <dbReference type="ChEBI" id="CHEBI:30413"/>
    </ligand>
    <ligandPart>
        <name>Fe</name>
        <dbReference type="ChEBI" id="CHEBI:18248"/>
    </ligandPart>
</feature>
<evidence type="ECO:0000256" key="2">
    <source>
        <dbReference type="ARBA" id="ARBA00003690"/>
    </source>
</evidence>
<accession>A0A5E4Q1R4</accession>
<evidence type="ECO:0000256" key="1">
    <source>
        <dbReference type="ARBA" id="ARBA00001971"/>
    </source>
</evidence>
<keyword evidence="9" id="KW-0492">Microsome</keyword>
<dbReference type="SUPFAM" id="SSF48264">
    <property type="entry name" value="Cytochrome P450"/>
    <property type="match status" value="1"/>
</dbReference>
<name>A0A5E4Q1R4_9NEOP</name>
<dbReference type="GO" id="GO:0004497">
    <property type="term" value="F:monooxygenase activity"/>
    <property type="evidence" value="ECO:0007669"/>
    <property type="project" value="UniProtKB-KW"/>
</dbReference>
<evidence type="ECO:0000256" key="10">
    <source>
        <dbReference type="ARBA" id="ARBA00023002"/>
    </source>
</evidence>
<keyword evidence="7 14" id="KW-0479">Metal-binding</keyword>
<dbReference type="EMBL" id="FZQP02001238">
    <property type="protein sequence ID" value="VVC92237.1"/>
    <property type="molecule type" value="Genomic_DNA"/>
</dbReference>
<dbReference type="PRINTS" id="PR00463">
    <property type="entry name" value="EP450I"/>
</dbReference>
<evidence type="ECO:0000256" key="8">
    <source>
        <dbReference type="ARBA" id="ARBA00022824"/>
    </source>
</evidence>
<evidence type="ECO:0008006" key="18">
    <source>
        <dbReference type="Google" id="ProtNLM"/>
    </source>
</evidence>
<evidence type="ECO:0000256" key="5">
    <source>
        <dbReference type="ARBA" id="ARBA00010617"/>
    </source>
</evidence>
<evidence type="ECO:0000256" key="4">
    <source>
        <dbReference type="ARBA" id="ARBA00004406"/>
    </source>
</evidence>
<dbReference type="PANTHER" id="PTHR24291:SF189">
    <property type="entry name" value="CYTOCHROME P450 4C3-RELATED"/>
    <property type="match status" value="1"/>
</dbReference>
<proteinExistence type="inferred from homology"/>
<evidence type="ECO:0000256" key="6">
    <source>
        <dbReference type="ARBA" id="ARBA00022617"/>
    </source>
</evidence>
<evidence type="ECO:0000256" key="11">
    <source>
        <dbReference type="ARBA" id="ARBA00023004"/>
    </source>
</evidence>
<dbReference type="GO" id="GO:0005789">
    <property type="term" value="C:endoplasmic reticulum membrane"/>
    <property type="evidence" value="ECO:0007669"/>
    <property type="project" value="UniProtKB-SubCell"/>
</dbReference>
<dbReference type="Pfam" id="PF00067">
    <property type="entry name" value="p450"/>
    <property type="match status" value="1"/>
</dbReference>
<dbReference type="GO" id="GO:0005506">
    <property type="term" value="F:iron ion binding"/>
    <property type="evidence" value="ECO:0007669"/>
    <property type="project" value="InterPro"/>
</dbReference>
<reference evidence="16 17" key="1">
    <citation type="submission" date="2017-07" db="EMBL/GenBank/DDBJ databases">
        <authorList>
            <person name="Talla V."/>
            <person name="Backstrom N."/>
        </authorList>
    </citation>
    <scope>NUCLEOTIDE SEQUENCE [LARGE SCALE GENOMIC DNA]</scope>
</reference>
<evidence type="ECO:0000313" key="16">
    <source>
        <dbReference type="EMBL" id="VVC92237.1"/>
    </source>
</evidence>
<dbReference type="PRINTS" id="PR00385">
    <property type="entry name" value="P450"/>
</dbReference>
<evidence type="ECO:0000256" key="13">
    <source>
        <dbReference type="ARBA" id="ARBA00023136"/>
    </source>
</evidence>
<keyword evidence="10 15" id="KW-0560">Oxidoreductase</keyword>
<sequence length="500" mass="57636">MILWPLILILCYCIFRYRRRRLYKHASKVIKHQWDLPFIGVSWVYVGSTEKILKEMQDYSKFTSENGGISVSWMGPKLFYTITDPAIAEVVLKNNLEKDDLMRIVHELLGDASIVASVSNWKPRRKISVRAFSPKILSKFVKIFAENSATLAKELDKKAGTGNFKIWPQINAYALDAILESSMGVQINAQLHNNNELQTAVNTTLQMLSERTFRVWYWPDWIYKHTSHFAKLQSHIKIIHDFTNEVIRKKRLLHQVQAKFTDQEELEYNNSLNFLDLLMSLSSGEKAYTDVELREEVLTFVLAGMDTSAVAIGFFLKLMGKYPAVQQKVYNELQEVFGDSDRILEKEDLPKLQYLERAIKETLRLYCSVPFILRRADTDILLPDGTTIPESSSVVISILGMHRSAKNWGTDADCFDPDRFLPDRIKDIHPTAYIPFSFGPRNCVGYQYAMMSIKTASSTILRRHKVVGIPEPTSKPNIKLKYDIMLKDVDGYEIALERRQ</sequence>
<dbReference type="AlphaFoldDB" id="A0A5E4Q1R4"/>
<dbReference type="InterPro" id="IPR017972">
    <property type="entry name" value="Cyt_P450_CS"/>
</dbReference>
<dbReference type="GO" id="GO:0016705">
    <property type="term" value="F:oxidoreductase activity, acting on paired donors, with incorporation or reduction of molecular oxygen"/>
    <property type="evidence" value="ECO:0007669"/>
    <property type="project" value="InterPro"/>
</dbReference>
<evidence type="ECO:0000256" key="9">
    <source>
        <dbReference type="ARBA" id="ARBA00022848"/>
    </source>
</evidence>
<dbReference type="InterPro" id="IPR036396">
    <property type="entry name" value="Cyt_P450_sf"/>
</dbReference>
<gene>
    <name evidence="16" type="ORF">LSINAPIS_LOCUS4728</name>
</gene>
<evidence type="ECO:0000256" key="7">
    <source>
        <dbReference type="ARBA" id="ARBA00022723"/>
    </source>
</evidence>
<evidence type="ECO:0000313" key="17">
    <source>
        <dbReference type="Proteomes" id="UP000324832"/>
    </source>
</evidence>
<dbReference type="InterPro" id="IPR050196">
    <property type="entry name" value="Cytochrome_P450_Monoox"/>
</dbReference>
<keyword evidence="12 15" id="KW-0503">Monooxygenase</keyword>
<keyword evidence="8" id="KW-0256">Endoplasmic reticulum</keyword>
<dbReference type="PROSITE" id="PS00086">
    <property type="entry name" value="CYTOCHROME_P450"/>
    <property type="match status" value="1"/>
</dbReference>
<evidence type="ECO:0000256" key="3">
    <source>
        <dbReference type="ARBA" id="ARBA00004174"/>
    </source>
</evidence>
<keyword evidence="13" id="KW-0472">Membrane</keyword>
<dbReference type="Proteomes" id="UP000324832">
    <property type="component" value="Unassembled WGS sequence"/>
</dbReference>
<comment type="cofactor">
    <cofactor evidence="1 14">
        <name>heme</name>
        <dbReference type="ChEBI" id="CHEBI:30413"/>
    </cofactor>
</comment>
<comment type="similarity">
    <text evidence="5 15">Belongs to the cytochrome P450 family.</text>
</comment>
<organism evidence="16 17">
    <name type="scientific">Leptidea sinapis</name>
    <dbReference type="NCBI Taxonomy" id="189913"/>
    <lineage>
        <taxon>Eukaryota</taxon>
        <taxon>Metazoa</taxon>
        <taxon>Ecdysozoa</taxon>
        <taxon>Arthropoda</taxon>
        <taxon>Hexapoda</taxon>
        <taxon>Insecta</taxon>
        <taxon>Pterygota</taxon>
        <taxon>Neoptera</taxon>
        <taxon>Endopterygota</taxon>
        <taxon>Lepidoptera</taxon>
        <taxon>Glossata</taxon>
        <taxon>Ditrysia</taxon>
        <taxon>Papilionoidea</taxon>
        <taxon>Pieridae</taxon>
        <taxon>Dismorphiinae</taxon>
        <taxon>Leptidea</taxon>
    </lineage>
</organism>
<protein>
    <recommendedName>
        <fullName evidence="18">Cytochrome P450</fullName>
    </recommendedName>
</protein>